<dbReference type="InterPro" id="IPR002048">
    <property type="entry name" value="EF_hand_dom"/>
</dbReference>
<dbReference type="PROSITE" id="PS00107">
    <property type="entry name" value="PROTEIN_KINASE_ATP"/>
    <property type="match status" value="1"/>
</dbReference>
<feature type="compositionally biased region" description="Low complexity" evidence="20">
    <location>
        <begin position="1906"/>
        <end position="1922"/>
    </location>
</feature>
<feature type="region of interest" description="Disordered" evidence="20">
    <location>
        <begin position="1861"/>
        <end position="1990"/>
    </location>
</feature>
<feature type="compositionally biased region" description="Low complexity" evidence="20">
    <location>
        <begin position="44"/>
        <end position="83"/>
    </location>
</feature>
<feature type="coiled-coil region" evidence="19">
    <location>
        <begin position="1767"/>
        <end position="1794"/>
    </location>
</feature>
<dbReference type="SUPFAM" id="SSF56112">
    <property type="entry name" value="Protein kinase-like (PK-like)"/>
    <property type="match status" value="1"/>
</dbReference>
<dbReference type="InterPro" id="IPR036770">
    <property type="entry name" value="Ankyrin_rpt-contain_sf"/>
</dbReference>
<dbReference type="PROSITE" id="PS51397">
    <property type="entry name" value="WLM"/>
    <property type="match status" value="1"/>
</dbReference>
<keyword evidence="19" id="KW-0175">Coiled coil</keyword>
<feature type="compositionally biased region" description="Low complexity" evidence="20">
    <location>
        <begin position="2024"/>
        <end position="2052"/>
    </location>
</feature>
<evidence type="ECO:0000259" key="23">
    <source>
        <dbReference type="PROSITE" id="PS51397"/>
    </source>
</evidence>
<dbReference type="GO" id="GO:0008236">
    <property type="term" value="F:serine-type peptidase activity"/>
    <property type="evidence" value="ECO:0007669"/>
    <property type="project" value="UniProtKB-KW"/>
</dbReference>
<keyword evidence="6" id="KW-0808">Transferase</keyword>
<feature type="binding site" evidence="18">
    <location>
        <position position="2310"/>
    </location>
    <ligand>
        <name>ATP</name>
        <dbReference type="ChEBI" id="CHEBI:30616"/>
    </ligand>
</feature>
<dbReference type="Gene3D" id="1.10.510.10">
    <property type="entry name" value="Transferase(Phosphotransferase) domain 1"/>
    <property type="match status" value="1"/>
</dbReference>
<dbReference type="Pfam" id="PF12796">
    <property type="entry name" value="Ank_2"/>
    <property type="match status" value="1"/>
</dbReference>
<comment type="similarity">
    <text evidence="14">Belongs to the protein kinase superfamily. Ser/Thr protein kinase family. CDPK subfamily.</text>
</comment>
<comment type="catalytic activity">
    <reaction evidence="16">
        <text>L-seryl-[protein] + ATP = O-phospho-L-seryl-[protein] + ADP + H(+)</text>
        <dbReference type="Rhea" id="RHEA:17989"/>
        <dbReference type="Rhea" id="RHEA-COMP:9863"/>
        <dbReference type="Rhea" id="RHEA-COMP:11604"/>
        <dbReference type="ChEBI" id="CHEBI:15378"/>
        <dbReference type="ChEBI" id="CHEBI:29999"/>
        <dbReference type="ChEBI" id="CHEBI:30616"/>
        <dbReference type="ChEBI" id="CHEBI:83421"/>
        <dbReference type="ChEBI" id="CHEBI:456216"/>
        <dbReference type="EC" id="2.7.11.1"/>
    </reaction>
</comment>
<dbReference type="InterPro" id="IPR013536">
    <property type="entry name" value="WLM_dom"/>
</dbReference>
<dbReference type="FunFam" id="1.10.510.10:FF:000178">
    <property type="entry name" value="Calcium-dependent protein kinase 5"/>
    <property type="match status" value="1"/>
</dbReference>
<dbReference type="EMBL" id="LHPG02000007">
    <property type="protein sequence ID" value="PRW56966.1"/>
    <property type="molecule type" value="Genomic_DNA"/>
</dbReference>
<name>A0A2P6TSD1_CHLSO</name>
<dbReference type="CDD" id="cd07023">
    <property type="entry name" value="S49_Sppa_N_C"/>
    <property type="match status" value="1"/>
</dbReference>
<feature type="region of interest" description="Disordered" evidence="20">
    <location>
        <begin position="41"/>
        <end position="83"/>
    </location>
</feature>
<keyword evidence="7" id="KW-0479">Metal-binding</keyword>
<feature type="domain" description="EF-hand" evidence="22">
    <location>
        <begin position="2687"/>
        <end position="2720"/>
    </location>
</feature>
<keyword evidence="17" id="KW-0040">ANK repeat</keyword>
<feature type="compositionally biased region" description="Low complexity" evidence="20">
    <location>
        <begin position="2003"/>
        <end position="2012"/>
    </location>
</feature>
<organism evidence="24 25">
    <name type="scientific">Chlorella sorokiniana</name>
    <name type="common">Freshwater green alga</name>
    <dbReference type="NCBI Taxonomy" id="3076"/>
    <lineage>
        <taxon>Eukaryota</taxon>
        <taxon>Viridiplantae</taxon>
        <taxon>Chlorophyta</taxon>
        <taxon>core chlorophytes</taxon>
        <taxon>Trebouxiophyceae</taxon>
        <taxon>Chlorellales</taxon>
        <taxon>Chlorellaceae</taxon>
        <taxon>Chlorella clade</taxon>
        <taxon>Chlorella</taxon>
    </lineage>
</organism>
<evidence type="ECO:0000256" key="11">
    <source>
        <dbReference type="ARBA" id="ARBA00022825"/>
    </source>
</evidence>
<dbReference type="PROSITE" id="PS50088">
    <property type="entry name" value="ANK_REPEAT"/>
    <property type="match status" value="3"/>
</dbReference>
<dbReference type="GO" id="GO:0006508">
    <property type="term" value="P:proteolysis"/>
    <property type="evidence" value="ECO:0007669"/>
    <property type="project" value="UniProtKB-KW"/>
</dbReference>
<dbReference type="SMART" id="SM00248">
    <property type="entry name" value="ANK"/>
    <property type="match status" value="5"/>
</dbReference>
<feature type="repeat" description="ANK" evidence="17">
    <location>
        <begin position="1719"/>
        <end position="1751"/>
    </location>
</feature>
<evidence type="ECO:0000256" key="8">
    <source>
        <dbReference type="ARBA" id="ARBA00022741"/>
    </source>
</evidence>
<feature type="region of interest" description="Disordered" evidence="20">
    <location>
        <begin position="2002"/>
        <end position="2052"/>
    </location>
</feature>
<dbReference type="FunFam" id="3.30.200.20:FF:000004">
    <property type="entry name" value="Calcium-dependent protein kinase 1"/>
    <property type="match status" value="1"/>
</dbReference>
<dbReference type="Gene3D" id="6.20.330.10">
    <property type="match status" value="1"/>
</dbReference>
<feature type="compositionally biased region" description="Polar residues" evidence="20">
    <location>
        <begin position="1955"/>
        <end position="1966"/>
    </location>
</feature>
<dbReference type="PROSITE" id="PS50222">
    <property type="entry name" value="EF_HAND_2"/>
    <property type="match status" value="4"/>
</dbReference>
<dbReference type="EC" id="2.7.11.1" evidence="3"/>
<dbReference type="STRING" id="3076.A0A2P6TSD1"/>
<feature type="domain" description="EF-hand" evidence="22">
    <location>
        <begin position="2578"/>
        <end position="2613"/>
    </location>
</feature>
<evidence type="ECO:0000313" key="25">
    <source>
        <dbReference type="Proteomes" id="UP000239899"/>
    </source>
</evidence>
<dbReference type="InterPro" id="IPR047272">
    <property type="entry name" value="S49_SppA_C"/>
</dbReference>
<keyword evidence="4" id="KW-0723">Serine/threonine-protein kinase</keyword>
<comment type="catalytic activity">
    <reaction evidence="15">
        <text>L-threonyl-[protein] + ATP = O-phospho-L-threonyl-[protein] + ADP + H(+)</text>
        <dbReference type="Rhea" id="RHEA:46608"/>
        <dbReference type="Rhea" id="RHEA-COMP:11060"/>
        <dbReference type="Rhea" id="RHEA-COMP:11605"/>
        <dbReference type="ChEBI" id="CHEBI:15378"/>
        <dbReference type="ChEBI" id="CHEBI:30013"/>
        <dbReference type="ChEBI" id="CHEBI:30616"/>
        <dbReference type="ChEBI" id="CHEBI:61977"/>
        <dbReference type="ChEBI" id="CHEBI:456216"/>
        <dbReference type="EC" id="2.7.11.1"/>
    </reaction>
</comment>
<feature type="repeat" description="ANK" evidence="17">
    <location>
        <begin position="1686"/>
        <end position="1718"/>
    </location>
</feature>
<evidence type="ECO:0000256" key="14">
    <source>
        <dbReference type="ARBA" id="ARBA00024334"/>
    </source>
</evidence>
<keyword evidence="10" id="KW-0378">Hydrolase</keyword>
<keyword evidence="5" id="KW-0645">Protease</keyword>
<dbReference type="InterPro" id="IPR018247">
    <property type="entry name" value="EF_Hand_1_Ca_BS"/>
</dbReference>
<dbReference type="Pfam" id="PF13499">
    <property type="entry name" value="EF-hand_7"/>
    <property type="match status" value="2"/>
</dbReference>
<evidence type="ECO:0000256" key="17">
    <source>
        <dbReference type="PROSITE-ProRule" id="PRU00023"/>
    </source>
</evidence>
<feature type="repeat" description="ANK" evidence="17">
    <location>
        <begin position="1563"/>
        <end position="1588"/>
    </location>
</feature>
<evidence type="ECO:0000259" key="21">
    <source>
        <dbReference type="PROSITE" id="PS50011"/>
    </source>
</evidence>
<evidence type="ECO:0000256" key="3">
    <source>
        <dbReference type="ARBA" id="ARBA00012513"/>
    </source>
</evidence>
<dbReference type="PROSITE" id="PS00108">
    <property type="entry name" value="PROTEIN_KINASE_ST"/>
    <property type="match status" value="1"/>
</dbReference>
<dbReference type="Gene3D" id="3.90.226.10">
    <property type="entry name" value="2-enoyl-CoA Hydratase, Chain A, domain 1"/>
    <property type="match status" value="3"/>
</dbReference>
<proteinExistence type="inferred from homology"/>
<dbReference type="CDD" id="cd00051">
    <property type="entry name" value="EFh"/>
    <property type="match status" value="1"/>
</dbReference>
<dbReference type="InterPro" id="IPR047217">
    <property type="entry name" value="S49_SppA_67K_type_N"/>
</dbReference>
<dbReference type="Gene3D" id="3.30.200.20">
    <property type="entry name" value="Phosphorylase Kinase, domain 1"/>
    <property type="match status" value="1"/>
</dbReference>
<feature type="compositionally biased region" description="Pro residues" evidence="20">
    <location>
        <begin position="2013"/>
        <end position="2023"/>
    </location>
</feature>
<feature type="domain" description="WLM" evidence="23">
    <location>
        <begin position="1350"/>
        <end position="1523"/>
    </location>
</feature>
<dbReference type="Pfam" id="PF00069">
    <property type="entry name" value="Pkinase"/>
    <property type="match status" value="1"/>
</dbReference>
<comment type="caution">
    <text evidence="24">The sequence shown here is derived from an EMBL/GenBank/DDBJ whole genome shotgun (WGS) entry which is preliminary data.</text>
</comment>
<dbReference type="PROSITE" id="PS00018">
    <property type="entry name" value="EF_HAND_1"/>
    <property type="match status" value="4"/>
</dbReference>
<feature type="region of interest" description="Disordered" evidence="20">
    <location>
        <begin position="2718"/>
        <end position="2745"/>
    </location>
</feature>
<keyword evidence="11" id="KW-0720">Serine protease</keyword>
<keyword evidence="25" id="KW-1185">Reference proteome</keyword>
<feature type="compositionally biased region" description="Low complexity" evidence="20">
    <location>
        <begin position="1866"/>
        <end position="1880"/>
    </location>
</feature>
<keyword evidence="12" id="KW-0106">Calcium</keyword>
<dbReference type="InterPro" id="IPR002110">
    <property type="entry name" value="Ankyrin_rpt"/>
</dbReference>
<evidence type="ECO:0000256" key="9">
    <source>
        <dbReference type="ARBA" id="ARBA00022777"/>
    </source>
</evidence>
<keyword evidence="9" id="KW-0418">Kinase</keyword>
<feature type="domain" description="EF-hand" evidence="22">
    <location>
        <begin position="2614"/>
        <end position="2649"/>
    </location>
</feature>
<dbReference type="PROSITE" id="PS50297">
    <property type="entry name" value="ANK_REP_REGION"/>
    <property type="match status" value="2"/>
</dbReference>
<dbReference type="GO" id="GO:0005930">
    <property type="term" value="C:axoneme"/>
    <property type="evidence" value="ECO:0007669"/>
    <property type="project" value="UniProtKB-SubCell"/>
</dbReference>
<dbReference type="SUPFAM" id="SSF48403">
    <property type="entry name" value="Ankyrin repeat"/>
    <property type="match status" value="1"/>
</dbReference>
<dbReference type="InterPro" id="IPR011992">
    <property type="entry name" value="EF-hand-dom_pair"/>
</dbReference>
<evidence type="ECO:0000256" key="16">
    <source>
        <dbReference type="ARBA" id="ARBA00048679"/>
    </source>
</evidence>
<dbReference type="InterPro" id="IPR032675">
    <property type="entry name" value="LRR_dom_sf"/>
</dbReference>
<dbReference type="CDD" id="cd07018">
    <property type="entry name" value="S49_SppA_67K_type"/>
    <property type="match status" value="1"/>
</dbReference>
<dbReference type="SMART" id="SM00054">
    <property type="entry name" value="EFh"/>
    <property type="match status" value="4"/>
</dbReference>
<dbReference type="InterPro" id="IPR002142">
    <property type="entry name" value="Peptidase_S49"/>
</dbReference>
<feature type="compositionally biased region" description="Basic residues" evidence="20">
    <location>
        <begin position="1808"/>
        <end position="1820"/>
    </location>
</feature>
<dbReference type="SUPFAM" id="SSF52058">
    <property type="entry name" value="L domain-like"/>
    <property type="match status" value="1"/>
</dbReference>
<dbReference type="Pfam" id="PF08325">
    <property type="entry name" value="WLM"/>
    <property type="match status" value="1"/>
</dbReference>
<dbReference type="SUPFAM" id="SSF47473">
    <property type="entry name" value="EF-hand"/>
    <property type="match status" value="1"/>
</dbReference>
<evidence type="ECO:0000256" key="5">
    <source>
        <dbReference type="ARBA" id="ARBA00022670"/>
    </source>
</evidence>
<keyword evidence="13 18" id="KW-0067">ATP-binding</keyword>
<evidence type="ECO:0000256" key="2">
    <source>
        <dbReference type="ARBA" id="ARBA00008683"/>
    </source>
</evidence>
<dbReference type="FunFam" id="1.10.238.10:FF:000001">
    <property type="entry name" value="Calmodulin 1"/>
    <property type="match status" value="1"/>
</dbReference>
<dbReference type="SMART" id="SM00220">
    <property type="entry name" value="S_TKc"/>
    <property type="match status" value="1"/>
</dbReference>
<feature type="region of interest" description="Disordered" evidence="20">
    <location>
        <begin position="1795"/>
        <end position="1842"/>
    </location>
</feature>
<comment type="subcellular location">
    <subcellularLocation>
        <location evidence="1">Cytoplasm</location>
        <location evidence="1">Cytoskeleton</location>
        <location evidence="1">Cilium axoneme</location>
    </subcellularLocation>
</comment>
<evidence type="ECO:0000256" key="1">
    <source>
        <dbReference type="ARBA" id="ARBA00004430"/>
    </source>
</evidence>
<feature type="coiled-coil region" evidence="19">
    <location>
        <begin position="2075"/>
        <end position="2109"/>
    </location>
</feature>
<dbReference type="PROSITE" id="PS50011">
    <property type="entry name" value="PROTEIN_KINASE_DOM"/>
    <property type="match status" value="1"/>
</dbReference>
<evidence type="ECO:0000313" key="24">
    <source>
        <dbReference type="EMBL" id="PRW56966.1"/>
    </source>
</evidence>
<dbReference type="InterPro" id="IPR004635">
    <property type="entry name" value="Pept_S49_SppA"/>
</dbReference>
<evidence type="ECO:0000256" key="7">
    <source>
        <dbReference type="ARBA" id="ARBA00022723"/>
    </source>
</evidence>
<evidence type="ECO:0000256" key="12">
    <source>
        <dbReference type="ARBA" id="ARBA00022837"/>
    </source>
</evidence>
<evidence type="ECO:0000256" key="15">
    <source>
        <dbReference type="ARBA" id="ARBA00047899"/>
    </source>
</evidence>
<dbReference type="Gene3D" id="3.80.10.10">
    <property type="entry name" value="Ribonuclease Inhibitor"/>
    <property type="match status" value="1"/>
</dbReference>
<dbReference type="InterPro" id="IPR011009">
    <property type="entry name" value="Kinase-like_dom_sf"/>
</dbReference>
<dbReference type="InterPro" id="IPR000719">
    <property type="entry name" value="Prot_kinase_dom"/>
</dbReference>
<evidence type="ECO:0000256" key="4">
    <source>
        <dbReference type="ARBA" id="ARBA00022527"/>
    </source>
</evidence>
<dbReference type="Pfam" id="PF01343">
    <property type="entry name" value="Peptidase_S49"/>
    <property type="match status" value="2"/>
</dbReference>
<evidence type="ECO:0000256" key="6">
    <source>
        <dbReference type="ARBA" id="ARBA00022679"/>
    </source>
</evidence>
<dbReference type="GO" id="GO:0005524">
    <property type="term" value="F:ATP binding"/>
    <property type="evidence" value="ECO:0007669"/>
    <property type="project" value="UniProtKB-UniRule"/>
</dbReference>
<dbReference type="Gene3D" id="1.10.238.10">
    <property type="entry name" value="EF-hand"/>
    <property type="match status" value="1"/>
</dbReference>
<dbReference type="InterPro" id="IPR017441">
    <property type="entry name" value="Protein_kinase_ATP_BS"/>
</dbReference>
<gene>
    <name evidence="24" type="ORF">C2E21_3787</name>
</gene>
<dbReference type="Gene3D" id="1.25.40.20">
    <property type="entry name" value="Ankyrin repeat-containing domain"/>
    <property type="match status" value="2"/>
</dbReference>
<accession>A0A2P6TSD1</accession>
<evidence type="ECO:0000256" key="19">
    <source>
        <dbReference type="SAM" id="Coils"/>
    </source>
</evidence>
<reference evidence="24 25" key="1">
    <citation type="journal article" date="2018" name="Plant J.">
        <title>Genome sequences of Chlorella sorokiniana UTEX 1602 and Micractinium conductrix SAG 241.80: implications to maltose excretion by a green alga.</title>
        <authorList>
            <person name="Arriola M.B."/>
            <person name="Velmurugan N."/>
            <person name="Zhang Y."/>
            <person name="Plunkett M.H."/>
            <person name="Hondzo H."/>
            <person name="Barney B.M."/>
        </authorList>
    </citation>
    <scope>NUCLEOTIDE SEQUENCE [LARGE SCALE GENOMIC DNA]</scope>
    <source>
        <strain evidence="25">UTEX 1602</strain>
    </source>
</reference>
<dbReference type="GO" id="GO:0005509">
    <property type="term" value="F:calcium ion binding"/>
    <property type="evidence" value="ECO:0007669"/>
    <property type="project" value="InterPro"/>
</dbReference>
<dbReference type="CDD" id="cd05117">
    <property type="entry name" value="STKc_CAMK"/>
    <property type="match status" value="1"/>
</dbReference>
<feature type="compositionally biased region" description="Basic and acidic residues" evidence="20">
    <location>
        <begin position="1822"/>
        <end position="1834"/>
    </location>
</feature>
<feature type="domain" description="Protein kinase" evidence="21">
    <location>
        <begin position="2276"/>
        <end position="2535"/>
    </location>
</feature>
<evidence type="ECO:0000256" key="13">
    <source>
        <dbReference type="ARBA" id="ARBA00022840"/>
    </source>
</evidence>
<dbReference type="GO" id="GO:0004674">
    <property type="term" value="F:protein serine/threonine kinase activity"/>
    <property type="evidence" value="ECO:0007669"/>
    <property type="project" value="UniProtKB-KW"/>
</dbReference>
<keyword evidence="8 18" id="KW-0547">Nucleotide-binding</keyword>
<evidence type="ECO:0000256" key="10">
    <source>
        <dbReference type="ARBA" id="ARBA00022801"/>
    </source>
</evidence>
<sequence>MNSAAAQITMGRSLRVQRAGRATGAPHALRAARLHRLRVRSAAEEPATAAPAEEAAAATSNGAATAQHNEPAAGAEAASTASTTVTLEALPEQELEWVEPSGSDRTWTSWKLLWALPWRRFKSGSVLTLKLSGAISEQPQGRFSQTQSLPALCECLRKAAVDPRIKGLVVKVDPLAAGWGKLQELRRHIEFFRQSGKFAIAYLERAGEKEYYLASAFSEIYAPPSASLSLRGMSVAGTFLRGALEKVGVEPEVRRIGKYKSAGDQLLREDMSEAQREQLNALLDDMYETWVADVSASLGKTREEVEAVLDEGVYDMKVYKERGFVTDLVYECELEEMLKKRTETEEGKELRKVGYKKYSRVSPTAFGLSGGRKAIAVVRTAGAITGTSSGGAGGSSITSPAVIGQLRALKKDKNIAAVVLRIDSPGGDALASDLMWREIRELGKTKPIIASMADVAASGGYYMAMGCSKIVAERSTITGSIGVVTGKFNLAGLYEKLGYNKEVLSRGRYAQLFAENKPFSAEEEVLFDAAAQHAYESFRDKAAESRGMTKEAMQEVAQGRVWSGRRASGLGLVDAVGGLNRALQLAKQAAGLALDERVRLLEVSRAKTSPLALLSGGGASLPAALGQLVLQSLAGGSAAQGVAATQVAAGAPLLLQALAAVAGGAGSSGMPSGTGGLAAGQVLAQMPDLVVEGVASQALMAAGPAGGSADSGSGGLFDEDAKMAADWAALPPLVTLKVFAHCATPKDAAAWRLTCKSFLSVCGRVDMLQLRVVAEDKAAAEALDASSGDIATWFGLDLDFVPFELVQQGRITSPFVLRPEQAKLVESVMRHLHKGIRWARLAEPASFSLPYHLHKLSRCVSLELVLNPAVEDVVFHSAALAGLHHLRRLTLQGRLPAHRRRMQRRALPRLSPSVTHLAAHGLNLADTDWSHARRLHSLDLSHCDVRFGPYCGALLAGLRELVMRGAALELSTPSVFADMAGLRRLDLEGCTAARTSSWLSRVLAAAPDVLMLPPGLTQLRAMSSNVFDKCALELGGCTALQRLELSTGVQLPATFKHAPAGVPLGLHIAEEDKVVTRQGRDSVCVKACLAGRLADIRRLSGWGLGRAALGVLGQMPELRRLCLLGGERRRVELELELPQLETLRIEGYQIAKLRLPVCLHLHTVVLSGHGVCGQLALPPSTRVLVLDNVMRDARTLSLATMVPRLRTAVLGMGLLPASLPPTVERLGVVGEPSEPALSQAYAGLHALLPQLPNLKELRFTSGQALPDALAGLLPPGCTFSTAGVPREGPGTDCWGRSLHQTAPLHMDWCESLLTTAGLNLEAIEAGPDVALMRQISRQIWQLLAMVKVHSIDLYAVGRIQELTSKPRASEARQLLEAVAKQVQPIMRRRQLQVPLLSEMYPSNRGLLGLNVGGGGGGTQEIRLRLRPAGRQDDFLPYECVLGTMLHELVHNHISPHNAAFYKLLDELNKECDDLIARGISGTGAGFDAPSAGKVGGRFTGRADEVPPHRLRELALQAAEARLKRQAVMPSGPRTTARGGNAEAVKRELAAAEPEELAELRDASGASPLHLAALGAHEDALEALLECGAPAEAWALARDLEGGLALHAAVQSGVPMVAYQLASKQPTACLEPDSKQQTPIQLAAAADKGEVLNAMLLACAGHATDVALAAMRALLAAGAVCDTWAPNGSSALMLAASVDCAEGVGLLLDHAASLELQDALGRTALMFAAGNNARAALEALLDRGASVSIRDRRGRNVMDYAAEDSDVQRVLEERIAEMESRAARLQEELLAELLEDEASGAAPKEQRGGKKGKKKKGKAAAKGKAEPEAAQHEPEAAQLEAEAAVPPVAEAADAAKQLQLPQQLGGARPAAAAAAREAPAAKNEETPLDGDSERPGSPDWQVVGKASRQQRSGHQSSQQHQHGLQPRLVDSGAARMRRCPSASSLGSSSSGDSHETTGASSVGSQRSVLMHPSRCGSAAGRPVASKPAASKPVVIVAAPPPTKPAWGKPAAAPAGPPAVAPAQPPAVQQLEAQPAAQPAAVQEPEQQQQAAQEPKLAAAAAGCVPAGLLLAEAQDAAALAAEVAALRAQLAHAQLERQQAEEQHQQDLAAVVSEAAAHEATAVIEAVTAERTRCIYRFAAFLQNSNVAPELLASYGLTGAAAGFATSGLSGPVPPPFPSSGAQDGLMRLGKAVPVAAAAPAPLLRGGDLSSAASLSPLSSSPTFCYTALEQRLREEFSGDATAAAVGAAPSGIKSQTSTPVPGTVLGKSLSDVTGEYHLGKVLGRGQFGTTRLAEPKAQKGKTFACKSIAKRKLTCQEDIDDVRREVQIMHHLKGHENITYLQGAYEDKQAVHLVMDLCSGGELFDRIVAKGSYSEKDAAQLIRDMVRVVAHCHSMGVIHRDLKPENFLLESKDPAAPIKCTDFGLSVFFKPGQKFKEVVGSAYYVAPEVLKQNYSMEADIWSCGVILYILLSGVPPFWGETEKQIFKAILEGNLDLKSDPWPKISDEAKDCVRRMLEPNPTKRATAQEILQHPWMRENGVATDKPLDNVILKRMTNFANHNKLKRQAMKVIAASMPADEIAGLAEIFKSIDTDGSGTITAEELREALKQKGSLMKAEELEGLLKLIDQDESGCIDYEEFLAATLSTHQIEKAENMKAAFAHFDTDNSGTISKEELRQALQDMGDKVDTEIERILAEADKDGDGQIDYNEFVELMTKEQEKKAPGMKRSGTRGQLNSYKARHSTIY</sequence>
<dbReference type="SUPFAM" id="SSF52096">
    <property type="entry name" value="ClpP/crotonase"/>
    <property type="match status" value="2"/>
</dbReference>
<dbReference type="Proteomes" id="UP000239899">
    <property type="component" value="Unassembled WGS sequence"/>
</dbReference>
<comment type="similarity">
    <text evidence="2">Belongs to the peptidase S49 family.</text>
</comment>
<dbReference type="InterPro" id="IPR029045">
    <property type="entry name" value="ClpP/crotonase-like_dom_sf"/>
</dbReference>
<feature type="domain" description="EF-hand" evidence="22">
    <location>
        <begin position="2650"/>
        <end position="2685"/>
    </location>
</feature>
<dbReference type="OrthoDB" id="511408at2759"/>
<dbReference type="InterPro" id="IPR008271">
    <property type="entry name" value="Ser/Thr_kinase_AS"/>
</dbReference>
<feature type="compositionally biased region" description="Low complexity" evidence="20">
    <location>
        <begin position="1940"/>
        <end position="1950"/>
    </location>
</feature>
<protein>
    <recommendedName>
        <fullName evidence="3">non-specific serine/threonine protein kinase</fullName>
        <ecNumber evidence="3">2.7.11.1</ecNumber>
    </recommendedName>
</protein>
<dbReference type="NCBIfam" id="TIGR00706">
    <property type="entry name" value="SppA_dom"/>
    <property type="match status" value="1"/>
</dbReference>
<evidence type="ECO:0000259" key="22">
    <source>
        <dbReference type="PROSITE" id="PS50222"/>
    </source>
</evidence>
<dbReference type="PANTHER" id="PTHR33209:SF1">
    <property type="entry name" value="PEPTIDASE S49 DOMAIN-CONTAINING PROTEIN"/>
    <property type="match status" value="1"/>
</dbReference>
<dbReference type="PANTHER" id="PTHR33209">
    <property type="entry name" value="PROTEASE 4"/>
    <property type="match status" value="1"/>
</dbReference>
<evidence type="ECO:0000256" key="20">
    <source>
        <dbReference type="SAM" id="MobiDB-lite"/>
    </source>
</evidence>
<evidence type="ECO:0000256" key="18">
    <source>
        <dbReference type="PROSITE-ProRule" id="PRU10141"/>
    </source>
</evidence>